<keyword evidence="10" id="KW-1133">Transmembrane helix</keyword>
<evidence type="ECO:0000256" key="6">
    <source>
        <dbReference type="ARBA" id="ARBA00022692"/>
    </source>
</evidence>
<dbReference type="Pfam" id="PF08376">
    <property type="entry name" value="NIT"/>
    <property type="match status" value="1"/>
</dbReference>
<dbReference type="PANTHER" id="PTHR44936:SF9">
    <property type="entry name" value="SENSOR PROTEIN CREC"/>
    <property type="match status" value="1"/>
</dbReference>
<protein>
    <recommendedName>
        <fullName evidence="3">histidine kinase</fullName>
        <ecNumber evidence="3">2.7.13.3</ecNumber>
    </recommendedName>
</protein>
<evidence type="ECO:0000259" key="13">
    <source>
        <dbReference type="PROSITE" id="PS50885"/>
    </source>
</evidence>
<dbReference type="RefSeq" id="WP_067024110.1">
    <property type="nucleotide sequence ID" value="NZ_KQ949087.1"/>
</dbReference>
<proteinExistence type="predicted"/>
<evidence type="ECO:0000256" key="8">
    <source>
        <dbReference type="ARBA" id="ARBA00022777"/>
    </source>
</evidence>
<keyword evidence="8 15" id="KW-0418">Kinase</keyword>
<dbReference type="InterPro" id="IPR050980">
    <property type="entry name" value="2C_sensor_his_kinase"/>
</dbReference>
<evidence type="ECO:0000256" key="4">
    <source>
        <dbReference type="ARBA" id="ARBA00022553"/>
    </source>
</evidence>
<evidence type="ECO:0000256" key="9">
    <source>
        <dbReference type="ARBA" id="ARBA00022840"/>
    </source>
</evidence>
<dbReference type="PANTHER" id="PTHR44936">
    <property type="entry name" value="SENSOR PROTEIN CREC"/>
    <property type="match status" value="1"/>
</dbReference>
<keyword evidence="16" id="KW-1185">Reference proteome</keyword>
<reference evidence="15 16" key="1">
    <citation type="submission" date="2015-10" db="EMBL/GenBank/DDBJ databases">
        <title>Draft genome sequence of Streptomyces sp. RV15, isolated from a marine sponge.</title>
        <authorList>
            <person name="Ruckert C."/>
            <person name="Abdelmohsen U.R."/>
            <person name="Winkler A."/>
            <person name="Hentschel U."/>
            <person name="Kalinowski J."/>
            <person name="Kampfer P."/>
            <person name="Glaeser S."/>
        </authorList>
    </citation>
    <scope>NUCLEOTIDE SEQUENCE [LARGE SCALE GENOMIC DNA]</scope>
    <source>
        <strain evidence="15 16">RV15</strain>
    </source>
</reference>
<comment type="catalytic activity">
    <reaction evidence="1">
        <text>ATP + protein L-histidine = ADP + protein N-phospho-L-histidine.</text>
        <dbReference type="EC" id="2.7.13.3"/>
    </reaction>
</comment>
<dbReference type="SMART" id="SM00304">
    <property type="entry name" value="HAMP"/>
    <property type="match status" value="1"/>
</dbReference>
<comment type="subcellular location">
    <subcellularLocation>
        <location evidence="2">Membrane</location>
    </subcellularLocation>
</comment>
<dbReference type="Pfam" id="PF02518">
    <property type="entry name" value="HATPase_c"/>
    <property type="match status" value="1"/>
</dbReference>
<dbReference type="GO" id="GO:0000160">
    <property type="term" value="P:phosphorelay signal transduction system"/>
    <property type="evidence" value="ECO:0007669"/>
    <property type="project" value="UniProtKB-KW"/>
</dbReference>
<keyword evidence="4" id="KW-0597">Phosphoprotein</keyword>
<dbReference type="InterPro" id="IPR003594">
    <property type="entry name" value="HATPase_dom"/>
</dbReference>
<dbReference type="GO" id="GO:0004673">
    <property type="term" value="F:protein histidine kinase activity"/>
    <property type="evidence" value="ECO:0007669"/>
    <property type="project" value="UniProtKB-EC"/>
</dbReference>
<evidence type="ECO:0000259" key="14">
    <source>
        <dbReference type="PROSITE" id="PS50906"/>
    </source>
</evidence>
<dbReference type="Pfam" id="PF00672">
    <property type="entry name" value="HAMP"/>
    <property type="match status" value="1"/>
</dbReference>
<dbReference type="SUPFAM" id="SSF55874">
    <property type="entry name" value="ATPase domain of HSP90 chaperone/DNA topoisomerase II/histidine kinase"/>
    <property type="match status" value="1"/>
</dbReference>
<dbReference type="OrthoDB" id="4652229at2"/>
<evidence type="ECO:0000256" key="11">
    <source>
        <dbReference type="ARBA" id="ARBA00023012"/>
    </source>
</evidence>
<name>A0A101UYC9_9ACTN</name>
<feature type="compositionally biased region" description="Basic and acidic residues" evidence="12">
    <location>
        <begin position="660"/>
        <end position="679"/>
    </location>
</feature>
<keyword evidence="11" id="KW-0902">Two-component regulatory system</keyword>
<keyword evidence="10" id="KW-0472">Membrane</keyword>
<evidence type="ECO:0000256" key="1">
    <source>
        <dbReference type="ARBA" id="ARBA00000085"/>
    </source>
</evidence>
<dbReference type="GO" id="GO:0016020">
    <property type="term" value="C:membrane"/>
    <property type="evidence" value="ECO:0007669"/>
    <property type="project" value="UniProtKB-SubCell"/>
</dbReference>
<dbReference type="EC" id="2.7.13.3" evidence="3"/>
<organism evidence="15 16">
    <name type="scientific">Streptomyces dysideae</name>
    <dbReference type="NCBI Taxonomy" id="909626"/>
    <lineage>
        <taxon>Bacteria</taxon>
        <taxon>Bacillati</taxon>
        <taxon>Actinomycetota</taxon>
        <taxon>Actinomycetes</taxon>
        <taxon>Kitasatosporales</taxon>
        <taxon>Streptomycetaceae</taxon>
        <taxon>Streptomyces</taxon>
    </lineage>
</organism>
<dbReference type="AlphaFoldDB" id="A0A101UYC9"/>
<feature type="compositionally biased region" description="Acidic residues" evidence="12">
    <location>
        <begin position="723"/>
        <end position="734"/>
    </location>
</feature>
<dbReference type="SMART" id="SM00387">
    <property type="entry name" value="HATPase_c"/>
    <property type="match status" value="1"/>
</dbReference>
<dbReference type="PROSITE" id="PS50906">
    <property type="entry name" value="NIT"/>
    <property type="match status" value="1"/>
</dbReference>
<feature type="region of interest" description="Disordered" evidence="12">
    <location>
        <begin position="647"/>
        <end position="781"/>
    </location>
</feature>
<dbReference type="Proteomes" id="UP000053260">
    <property type="component" value="Unassembled WGS sequence"/>
</dbReference>
<evidence type="ECO:0000256" key="7">
    <source>
        <dbReference type="ARBA" id="ARBA00022741"/>
    </source>
</evidence>
<dbReference type="GO" id="GO:0005524">
    <property type="term" value="F:ATP binding"/>
    <property type="evidence" value="ECO:0007669"/>
    <property type="project" value="UniProtKB-KW"/>
</dbReference>
<evidence type="ECO:0000256" key="10">
    <source>
        <dbReference type="ARBA" id="ARBA00022989"/>
    </source>
</evidence>
<keyword evidence="9" id="KW-0067">ATP-binding</keyword>
<evidence type="ECO:0000256" key="3">
    <source>
        <dbReference type="ARBA" id="ARBA00012438"/>
    </source>
</evidence>
<feature type="domain" description="NIT" evidence="14">
    <location>
        <begin position="60"/>
        <end position="315"/>
    </location>
</feature>
<evidence type="ECO:0000256" key="5">
    <source>
        <dbReference type="ARBA" id="ARBA00022679"/>
    </source>
</evidence>
<evidence type="ECO:0000313" key="16">
    <source>
        <dbReference type="Proteomes" id="UP000053260"/>
    </source>
</evidence>
<evidence type="ECO:0000313" key="15">
    <source>
        <dbReference type="EMBL" id="KUO19118.1"/>
    </source>
</evidence>
<keyword evidence="5" id="KW-0808">Transferase</keyword>
<dbReference type="PROSITE" id="PS50885">
    <property type="entry name" value="HAMP"/>
    <property type="match status" value="1"/>
</dbReference>
<comment type="caution">
    <text evidence="15">The sequence shown here is derived from an EMBL/GenBank/DDBJ whole genome shotgun (WGS) entry which is preliminary data.</text>
</comment>
<dbReference type="STRING" id="909626.AQJ91_21455"/>
<evidence type="ECO:0000256" key="2">
    <source>
        <dbReference type="ARBA" id="ARBA00004370"/>
    </source>
</evidence>
<dbReference type="InterPro" id="IPR036890">
    <property type="entry name" value="HATPase_C_sf"/>
</dbReference>
<dbReference type="InterPro" id="IPR013587">
    <property type="entry name" value="Nitrate/nitrite_sensing"/>
</dbReference>
<feature type="compositionally biased region" description="Low complexity" evidence="12">
    <location>
        <begin position="764"/>
        <end position="781"/>
    </location>
</feature>
<gene>
    <name evidence="15" type="ORF">AQJ91_21455</name>
</gene>
<feature type="domain" description="HAMP" evidence="13">
    <location>
        <begin position="346"/>
        <end position="415"/>
    </location>
</feature>
<dbReference type="InterPro" id="IPR010910">
    <property type="entry name" value="Nitrate/nitrite_sensing_bac"/>
</dbReference>
<accession>A0A101UYC9</accession>
<dbReference type="EMBL" id="LMXB01000055">
    <property type="protein sequence ID" value="KUO19118.1"/>
    <property type="molecule type" value="Genomic_DNA"/>
</dbReference>
<evidence type="ECO:0000256" key="12">
    <source>
        <dbReference type="SAM" id="MobiDB-lite"/>
    </source>
</evidence>
<keyword evidence="6" id="KW-0812">Transmembrane</keyword>
<keyword evidence="7" id="KW-0547">Nucleotide-binding</keyword>
<dbReference type="Gene3D" id="3.30.565.10">
    <property type="entry name" value="Histidine kinase-like ATPase, C-terminal domain"/>
    <property type="match status" value="1"/>
</dbReference>
<dbReference type="Gene3D" id="6.10.340.10">
    <property type="match status" value="1"/>
</dbReference>
<sequence length="781" mass="84554">MSPRTRTRRRRLGSIRLSLILLALIPSVTLAAMWGVTTTQMFSEGLRLREQTELSRSTGAMGTDATLALQRERGLSAALLAGQSGARPLLDEQRQETDAAIAKLVGRSDAIADAPYRIGDRMYSVVAGVGSLEYYRDQVDDLTDISPQQALDQYTSIIDDQINAFRELSQVDDGNLTSQAGPLVMLEQAAELVSQEDAMLTLAWPSGNLEGETRARFTELVNARRWLLEDQIVPALSGSVKTQTERILQGSAWQTVEVIENQVLAARTTGSGEALRTALPDAQKQWTGAIDALSDQYTVLIQQQTRALLDRTGDKAQSLLIQAGSLSVGGLVAVLVCAVMSWRITRSLSRRLHGLREATLSLAQERLPDVVARLERGETVDVELATPPLDYGRDELGQVAKAFNTAQRTAVHTAVELADTRRGFQKVILGIARQSQNLVNLQLTKLDALERRHTDPDVLQGLYELDSTASQLRRYEENLVIISGERPGRSWTEPVALIDILRSAVGEVAEYQRVEVHTEEEVSLAPPAVADVIHLLAELIDNATAYSPAPSPVGVRAAVVAKGLAVEIEDRGLGMSEEDYASFNEQLAEPPQFDVVALADDLRLGMFVVARLANRHGITVTLRSSPYGGTTAIVLIPHDVVVPEASAAASPQIPADPEEVEHAEAAVADEPVRESRPDIPARTAPVPAAAPAPVPAPRREGLTPLPRRVPQTSLAVELREESVPVEEDGDTDDFTAERAASSLAGFQRGTLQARDEDDTHEETTPTTADPTVSATPPADRS</sequence>
<dbReference type="InterPro" id="IPR003660">
    <property type="entry name" value="HAMP_dom"/>
</dbReference>